<dbReference type="Gene3D" id="3.40.50.12370">
    <property type="match status" value="1"/>
</dbReference>
<keyword evidence="4" id="KW-1185">Reference proteome</keyword>
<sequence>MKNILLLVHDDAGQEARLQAALDLARAVGGHLTCLGVVEMPAMVDGVYGGFGEVSLLHEARAREGENRARLEVRLAQEDVSWSWRESIGDLGASLVDAAGTADVIVLNRRMEAFPAPDMRAVATQVLTDCDALVLAVPDDLRGFRPLGRALIGWDGSNQAMNAVQRALPLLLAAAEVRIVQIGERDAGIPIEDGAAYLSRHGRAVEAAILAAPGTIAAALAAEAERWGADYLVMGAYKHRPIAEALFGGVTRTMLGASRLPLLLAH</sequence>
<reference evidence="3 4" key="1">
    <citation type="submission" date="2020-01" db="EMBL/GenBank/DDBJ databases">
        <title>Sphingomonas sp. C33 whole genome sequece.</title>
        <authorList>
            <person name="Park C."/>
        </authorList>
    </citation>
    <scope>NUCLEOTIDE SEQUENCE [LARGE SCALE GENOMIC DNA]</scope>
    <source>
        <strain evidence="3 4">C33</strain>
    </source>
</reference>
<dbReference type="PANTHER" id="PTHR46268:SF15">
    <property type="entry name" value="UNIVERSAL STRESS PROTEIN HP_0031"/>
    <property type="match status" value="1"/>
</dbReference>
<dbReference type="EMBL" id="CP047895">
    <property type="protein sequence ID" value="QHL89830.1"/>
    <property type="molecule type" value="Genomic_DNA"/>
</dbReference>
<comment type="similarity">
    <text evidence="1">Belongs to the universal stress protein A family.</text>
</comment>
<dbReference type="SUPFAM" id="SSF52402">
    <property type="entry name" value="Adenine nucleotide alpha hydrolases-like"/>
    <property type="match status" value="2"/>
</dbReference>
<evidence type="ECO:0000313" key="3">
    <source>
        <dbReference type="EMBL" id="QHL89830.1"/>
    </source>
</evidence>
<dbReference type="KEGG" id="schy:GVO57_02050"/>
<gene>
    <name evidence="3" type="ORF">GVO57_02050</name>
</gene>
<organism evidence="3 4">
    <name type="scientific">Sphingomonas changnyeongensis</name>
    <dbReference type="NCBI Taxonomy" id="2698679"/>
    <lineage>
        <taxon>Bacteria</taxon>
        <taxon>Pseudomonadati</taxon>
        <taxon>Pseudomonadota</taxon>
        <taxon>Alphaproteobacteria</taxon>
        <taxon>Sphingomonadales</taxon>
        <taxon>Sphingomonadaceae</taxon>
        <taxon>Sphingomonas</taxon>
    </lineage>
</organism>
<dbReference type="InterPro" id="IPR006016">
    <property type="entry name" value="UspA"/>
</dbReference>
<dbReference type="Proteomes" id="UP000464468">
    <property type="component" value="Chromosome"/>
</dbReference>
<proteinExistence type="inferred from homology"/>
<feature type="domain" description="UspA" evidence="2">
    <location>
        <begin position="149"/>
        <end position="265"/>
    </location>
</feature>
<name>A0A7Z2NUW6_9SPHN</name>
<evidence type="ECO:0000256" key="1">
    <source>
        <dbReference type="ARBA" id="ARBA00008791"/>
    </source>
</evidence>
<dbReference type="Pfam" id="PF00582">
    <property type="entry name" value="Usp"/>
    <property type="match status" value="1"/>
</dbReference>
<protein>
    <submittedName>
        <fullName evidence="3">Universal stress protein</fullName>
    </submittedName>
</protein>
<dbReference type="PRINTS" id="PR01438">
    <property type="entry name" value="UNVRSLSTRESS"/>
</dbReference>
<dbReference type="InterPro" id="IPR006015">
    <property type="entry name" value="Universal_stress_UspA"/>
</dbReference>
<evidence type="ECO:0000313" key="4">
    <source>
        <dbReference type="Proteomes" id="UP000464468"/>
    </source>
</evidence>
<evidence type="ECO:0000259" key="2">
    <source>
        <dbReference type="Pfam" id="PF00582"/>
    </source>
</evidence>
<dbReference type="PANTHER" id="PTHR46268">
    <property type="entry name" value="STRESS RESPONSE PROTEIN NHAX"/>
    <property type="match status" value="1"/>
</dbReference>
<accession>A0A7Z2NUW6</accession>
<dbReference type="AlphaFoldDB" id="A0A7Z2NUW6"/>
<dbReference type="RefSeq" id="WP_160591425.1">
    <property type="nucleotide sequence ID" value="NZ_CP047895.1"/>
</dbReference>